<sequence length="24" mass="2710">MILLILCTKRPLNDSTSCFCHSTL</sequence>
<protein>
    <submittedName>
        <fullName evidence="1">Uncharacterized protein</fullName>
    </submittedName>
</protein>
<proteinExistence type="predicted"/>
<name>A0A0A9GII5_ARUDO</name>
<evidence type="ECO:0000313" key="1">
    <source>
        <dbReference type="EMBL" id="JAE24930.1"/>
    </source>
</evidence>
<reference evidence="1" key="1">
    <citation type="submission" date="2014-09" db="EMBL/GenBank/DDBJ databases">
        <authorList>
            <person name="Magalhaes I.L.F."/>
            <person name="Oliveira U."/>
            <person name="Santos F.R."/>
            <person name="Vidigal T.H.D.A."/>
            <person name="Brescovit A.D."/>
            <person name="Santos A.J."/>
        </authorList>
    </citation>
    <scope>NUCLEOTIDE SEQUENCE</scope>
    <source>
        <tissue evidence="1">Shoot tissue taken approximately 20 cm above the soil surface</tissue>
    </source>
</reference>
<dbReference type="EMBL" id="GBRH01172966">
    <property type="protein sequence ID" value="JAE24930.1"/>
    <property type="molecule type" value="Transcribed_RNA"/>
</dbReference>
<reference evidence="1" key="2">
    <citation type="journal article" date="2015" name="Data Brief">
        <title>Shoot transcriptome of the giant reed, Arundo donax.</title>
        <authorList>
            <person name="Barrero R.A."/>
            <person name="Guerrero F.D."/>
            <person name="Moolhuijzen P."/>
            <person name="Goolsby J.A."/>
            <person name="Tidwell J."/>
            <person name="Bellgard S.E."/>
            <person name="Bellgard M.I."/>
        </authorList>
    </citation>
    <scope>NUCLEOTIDE SEQUENCE</scope>
    <source>
        <tissue evidence="1">Shoot tissue taken approximately 20 cm above the soil surface</tissue>
    </source>
</reference>
<accession>A0A0A9GII5</accession>
<organism evidence="1">
    <name type="scientific">Arundo donax</name>
    <name type="common">Giant reed</name>
    <name type="synonym">Donax arundinaceus</name>
    <dbReference type="NCBI Taxonomy" id="35708"/>
    <lineage>
        <taxon>Eukaryota</taxon>
        <taxon>Viridiplantae</taxon>
        <taxon>Streptophyta</taxon>
        <taxon>Embryophyta</taxon>
        <taxon>Tracheophyta</taxon>
        <taxon>Spermatophyta</taxon>
        <taxon>Magnoliopsida</taxon>
        <taxon>Liliopsida</taxon>
        <taxon>Poales</taxon>
        <taxon>Poaceae</taxon>
        <taxon>PACMAD clade</taxon>
        <taxon>Arundinoideae</taxon>
        <taxon>Arundineae</taxon>
        <taxon>Arundo</taxon>
    </lineage>
</organism>
<dbReference type="AlphaFoldDB" id="A0A0A9GII5"/>